<feature type="region of interest" description="Disordered" evidence="1">
    <location>
        <begin position="20"/>
        <end position="42"/>
    </location>
</feature>
<evidence type="ECO:0000313" key="2">
    <source>
        <dbReference type="EMBL" id="CAK9054887.1"/>
    </source>
</evidence>
<comment type="caution">
    <text evidence="2">The sequence shown here is derived from an EMBL/GenBank/DDBJ whole genome shotgun (WGS) entry which is preliminary data.</text>
</comment>
<dbReference type="Proteomes" id="UP001642484">
    <property type="component" value="Unassembled WGS sequence"/>
</dbReference>
<keyword evidence="3" id="KW-1185">Reference proteome</keyword>
<proteinExistence type="predicted"/>
<evidence type="ECO:0000256" key="1">
    <source>
        <dbReference type="SAM" id="MobiDB-lite"/>
    </source>
</evidence>
<accession>A0ABP0MW27</accession>
<evidence type="ECO:0000313" key="3">
    <source>
        <dbReference type="Proteomes" id="UP001642484"/>
    </source>
</evidence>
<organism evidence="2 3">
    <name type="scientific">Durusdinium trenchii</name>
    <dbReference type="NCBI Taxonomy" id="1381693"/>
    <lineage>
        <taxon>Eukaryota</taxon>
        <taxon>Sar</taxon>
        <taxon>Alveolata</taxon>
        <taxon>Dinophyceae</taxon>
        <taxon>Suessiales</taxon>
        <taxon>Symbiodiniaceae</taxon>
        <taxon>Durusdinium</taxon>
    </lineage>
</organism>
<name>A0ABP0MW27_9DINO</name>
<sequence>ESYQALLQMKQSNWLKAVGVNFAPPDRPPGRRERDRVKTVHASSRSKFFIPRSIQDACSRRDSTPDQEGQSCHLFRYVGGPSLGRWLSVLSTSQKGLPAGQ</sequence>
<protein>
    <submittedName>
        <fullName evidence="2">Uncharacterized protein</fullName>
    </submittedName>
</protein>
<feature type="compositionally biased region" description="Basic and acidic residues" evidence="1">
    <location>
        <begin position="28"/>
        <end position="38"/>
    </location>
</feature>
<feature type="non-terminal residue" evidence="2">
    <location>
        <position position="1"/>
    </location>
</feature>
<dbReference type="EMBL" id="CAXAMN010019748">
    <property type="protein sequence ID" value="CAK9054887.1"/>
    <property type="molecule type" value="Genomic_DNA"/>
</dbReference>
<reference evidence="2 3" key="1">
    <citation type="submission" date="2024-02" db="EMBL/GenBank/DDBJ databases">
        <authorList>
            <person name="Chen Y."/>
            <person name="Shah S."/>
            <person name="Dougan E. K."/>
            <person name="Thang M."/>
            <person name="Chan C."/>
        </authorList>
    </citation>
    <scope>NUCLEOTIDE SEQUENCE [LARGE SCALE GENOMIC DNA]</scope>
</reference>
<gene>
    <name evidence="2" type="ORF">CCMP2556_LOCUS27390</name>
</gene>